<feature type="compositionally biased region" description="Basic residues" evidence="5">
    <location>
        <begin position="65"/>
        <end position="81"/>
    </location>
</feature>
<feature type="compositionally biased region" description="Low complexity" evidence="5">
    <location>
        <begin position="90"/>
        <end position="100"/>
    </location>
</feature>
<dbReference type="GO" id="GO:0016593">
    <property type="term" value="C:Cdc73/Paf1 complex"/>
    <property type="evidence" value="ECO:0007669"/>
    <property type="project" value="InterPro"/>
</dbReference>
<keyword evidence="7" id="KW-1185">Reference proteome</keyword>
<dbReference type="PANTHER" id="PTHR12466">
    <property type="entry name" value="CDC73 DOMAIN PROTEIN"/>
    <property type="match status" value="1"/>
</dbReference>
<feature type="domain" description="Cell division control protein 73 C-terminal" evidence="6">
    <location>
        <begin position="121"/>
        <end position="241"/>
    </location>
</feature>
<dbReference type="Pfam" id="PF05179">
    <property type="entry name" value="CDC73_C"/>
    <property type="match status" value="1"/>
</dbReference>
<dbReference type="InterPro" id="IPR038103">
    <property type="entry name" value="CDC73_C_sf"/>
</dbReference>
<comment type="subcellular location">
    <subcellularLocation>
        <location evidence="1">Nucleus</location>
    </subcellularLocation>
</comment>
<protein>
    <submittedName>
        <fullName evidence="8">CDC73_C domain-containing protein</fullName>
    </submittedName>
</protein>
<evidence type="ECO:0000313" key="8">
    <source>
        <dbReference type="WBParaSite" id="snap_masked-unitig_32592-processed-gene-0.0-mRNA-1"/>
    </source>
</evidence>
<dbReference type="Gene3D" id="3.40.50.11990">
    <property type="entry name" value="RNA polymerase II accessory factor, Cdc73 C-terminal domain"/>
    <property type="match status" value="1"/>
</dbReference>
<evidence type="ECO:0000256" key="2">
    <source>
        <dbReference type="ARBA" id="ARBA00010427"/>
    </source>
</evidence>
<keyword evidence="3" id="KW-0804">Transcription</keyword>
<feature type="region of interest" description="Disordered" evidence="5">
    <location>
        <begin position="155"/>
        <end position="174"/>
    </location>
</feature>
<dbReference type="AlphaFoldDB" id="A0A1I8JNN4"/>
<accession>A0A1I8JNN4</accession>
<sequence>ITSIFAPSRWVRIRAHQQRPQRSTLAYSRYDQGEIRLIETRQRIFLKSTLSGQAGDRHVGQGTGRSRRRFQRRQRRTRRRAREAPRRSQADAAAKPKLWLPAPPGRQCQLRPLVGNSSTNSTPSTSFSMLNAKDILLEKRFVSIEDKRAARALAERKRSTDSTNAPGRHYNEAHSGRSWSRVVAVFVQGRPGSSRTGIGNGQGIPVDIFARVKAFHLKFADMPTDANVLQWNVTVLQLDRGTSGIGQSGAAAPMAADSRASFAGRLRMETNLKRLPNQAAGENNRARLDDRHATCFDRVADFFDQEPEDVEDAMLGD</sequence>
<evidence type="ECO:0000313" key="7">
    <source>
        <dbReference type="Proteomes" id="UP000095280"/>
    </source>
</evidence>
<proteinExistence type="inferred from homology"/>
<reference evidence="8" key="1">
    <citation type="submission" date="2016-11" db="UniProtKB">
        <authorList>
            <consortium name="WormBaseParasite"/>
        </authorList>
    </citation>
    <scope>IDENTIFICATION</scope>
</reference>
<dbReference type="WBParaSite" id="snap_masked-unitig_32592-processed-gene-0.0-mRNA-1">
    <property type="protein sequence ID" value="snap_masked-unitig_32592-processed-gene-0.0-mRNA-1"/>
    <property type="gene ID" value="snap_masked-unitig_32592-processed-gene-0.0"/>
</dbReference>
<dbReference type="GO" id="GO:0032968">
    <property type="term" value="P:positive regulation of transcription elongation by RNA polymerase II"/>
    <property type="evidence" value="ECO:0007669"/>
    <property type="project" value="TreeGrafter"/>
</dbReference>
<evidence type="ECO:0000256" key="1">
    <source>
        <dbReference type="ARBA" id="ARBA00004123"/>
    </source>
</evidence>
<dbReference type="Proteomes" id="UP000095280">
    <property type="component" value="Unplaced"/>
</dbReference>
<name>A0A1I8JNN4_9PLAT</name>
<comment type="similarity">
    <text evidence="2">Belongs to the CDC73 family.</text>
</comment>
<organism evidence="7 8">
    <name type="scientific">Macrostomum lignano</name>
    <dbReference type="NCBI Taxonomy" id="282301"/>
    <lineage>
        <taxon>Eukaryota</taxon>
        <taxon>Metazoa</taxon>
        <taxon>Spiralia</taxon>
        <taxon>Lophotrochozoa</taxon>
        <taxon>Platyhelminthes</taxon>
        <taxon>Rhabditophora</taxon>
        <taxon>Macrostomorpha</taxon>
        <taxon>Macrostomida</taxon>
        <taxon>Macrostomidae</taxon>
        <taxon>Macrostomum</taxon>
    </lineage>
</organism>
<dbReference type="InterPro" id="IPR031336">
    <property type="entry name" value="CDC73_C"/>
</dbReference>
<dbReference type="GO" id="GO:0000993">
    <property type="term" value="F:RNA polymerase II complex binding"/>
    <property type="evidence" value="ECO:0007669"/>
    <property type="project" value="TreeGrafter"/>
</dbReference>
<dbReference type="GO" id="GO:0006368">
    <property type="term" value="P:transcription elongation by RNA polymerase II"/>
    <property type="evidence" value="ECO:0007669"/>
    <property type="project" value="InterPro"/>
</dbReference>
<feature type="region of interest" description="Disordered" evidence="5">
    <location>
        <begin position="52"/>
        <end position="104"/>
    </location>
</feature>
<evidence type="ECO:0000259" key="6">
    <source>
        <dbReference type="Pfam" id="PF05179"/>
    </source>
</evidence>
<keyword evidence="4" id="KW-0539">Nucleus</keyword>
<evidence type="ECO:0000256" key="4">
    <source>
        <dbReference type="ARBA" id="ARBA00023242"/>
    </source>
</evidence>
<evidence type="ECO:0000256" key="5">
    <source>
        <dbReference type="SAM" id="MobiDB-lite"/>
    </source>
</evidence>
<dbReference type="PANTHER" id="PTHR12466:SF8">
    <property type="entry name" value="PARAFIBROMIN"/>
    <property type="match status" value="1"/>
</dbReference>
<evidence type="ECO:0000256" key="3">
    <source>
        <dbReference type="ARBA" id="ARBA00023163"/>
    </source>
</evidence>
<dbReference type="InterPro" id="IPR007852">
    <property type="entry name" value="Cdc73/Parafibromin"/>
</dbReference>